<dbReference type="EMBL" id="JAROKS010000013">
    <property type="protein sequence ID" value="KAK1797708.1"/>
    <property type="molecule type" value="Genomic_DNA"/>
</dbReference>
<dbReference type="Proteomes" id="UP001239994">
    <property type="component" value="Unassembled WGS sequence"/>
</dbReference>
<proteinExistence type="predicted"/>
<dbReference type="AlphaFoldDB" id="A0AAD8ZGM9"/>
<evidence type="ECO:0000313" key="1">
    <source>
        <dbReference type="EMBL" id="KAK1797708.1"/>
    </source>
</evidence>
<evidence type="ECO:0000313" key="2">
    <source>
        <dbReference type="Proteomes" id="UP001239994"/>
    </source>
</evidence>
<comment type="caution">
    <text evidence="1">The sequence shown here is derived from an EMBL/GenBank/DDBJ whole genome shotgun (WGS) entry which is preliminary data.</text>
</comment>
<dbReference type="Gene3D" id="3.40.50.300">
    <property type="entry name" value="P-loop containing nucleotide triphosphate hydrolases"/>
    <property type="match status" value="1"/>
</dbReference>
<reference evidence="1" key="1">
    <citation type="submission" date="2023-03" db="EMBL/GenBank/DDBJ databases">
        <title>Electrophorus voltai genome.</title>
        <authorList>
            <person name="Bian C."/>
        </authorList>
    </citation>
    <scope>NUCLEOTIDE SEQUENCE</scope>
    <source>
        <strain evidence="1">CB-2022</strain>
        <tissue evidence="1">Muscle</tissue>
    </source>
</reference>
<accession>A0AAD8ZGM9</accession>
<evidence type="ECO:0008006" key="3">
    <source>
        <dbReference type="Google" id="ProtNLM"/>
    </source>
</evidence>
<keyword evidence="2" id="KW-1185">Reference proteome</keyword>
<name>A0AAD8ZGM9_9TELE</name>
<sequence length="57" mass="6397">EKNPRPLSLSGHAGFDRLPDQLVNESRSQGFYFIILCIGESGIGKININGHFIQHQF</sequence>
<protein>
    <recommendedName>
        <fullName evidence="3">Septin-type G domain-containing protein</fullName>
    </recommendedName>
</protein>
<dbReference type="InterPro" id="IPR027417">
    <property type="entry name" value="P-loop_NTPase"/>
</dbReference>
<organism evidence="1 2">
    <name type="scientific">Electrophorus voltai</name>
    <dbReference type="NCBI Taxonomy" id="2609070"/>
    <lineage>
        <taxon>Eukaryota</taxon>
        <taxon>Metazoa</taxon>
        <taxon>Chordata</taxon>
        <taxon>Craniata</taxon>
        <taxon>Vertebrata</taxon>
        <taxon>Euteleostomi</taxon>
        <taxon>Actinopterygii</taxon>
        <taxon>Neopterygii</taxon>
        <taxon>Teleostei</taxon>
        <taxon>Ostariophysi</taxon>
        <taxon>Gymnotiformes</taxon>
        <taxon>Gymnotoidei</taxon>
        <taxon>Gymnotidae</taxon>
        <taxon>Electrophorus</taxon>
    </lineage>
</organism>
<feature type="non-terminal residue" evidence="1">
    <location>
        <position position="57"/>
    </location>
</feature>
<gene>
    <name evidence="1" type="ORF">P4O66_008076</name>
</gene>